<feature type="domain" description="Solute-binding protein family 5" evidence="10">
    <location>
        <begin position="98"/>
        <end position="451"/>
    </location>
</feature>
<dbReference type="AlphaFoldDB" id="A0A3M8DK77"/>
<dbReference type="GO" id="GO:0030288">
    <property type="term" value="C:outer membrane-bounded periplasmic space"/>
    <property type="evidence" value="ECO:0007669"/>
    <property type="project" value="TreeGrafter"/>
</dbReference>
<dbReference type="SUPFAM" id="SSF53850">
    <property type="entry name" value="Periplasmic binding protein-like II"/>
    <property type="match status" value="1"/>
</dbReference>
<feature type="signal peptide" evidence="9">
    <location>
        <begin position="1"/>
        <end position="26"/>
    </location>
</feature>
<dbReference type="PIRSF" id="PIRSF002741">
    <property type="entry name" value="MppA"/>
    <property type="match status" value="1"/>
</dbReference>
<comment type="similarity">
    <text evidence="3">Belongs to the bacterial solute-binding protein 5 family.</text>
</comment>
<dbReference type="InterPro" id="IPR030678">
    <property type="entry name" value="Peptide/Ni-bd"/>
</dbReference>
<keyword evidence="5" id="KW-0813">Transport</keyword>
<evidence type="ECO:0000313" key="11">
    <source>
        <dbReference type="EMBL" id="RNB88510.1"/>
    </source>
</evidence>
<dbReference type="PANTHER" id="PTHR30290">
    <property type="entry name" value="PERIPLASMIC BINDING COMPONENT OF ABC TRANSPORTER"/>
    <property type="match status" value="1"/>
</dbReference>
<accession>A0A3M8DK77</accession>
<evidence type="ECO:0000256" key="3">
    <source>
        <dbReference type="ARBA" id="ARBA00005695"/>
    </source>
</evidence>
<evidence type="ECO:0000256" key="8">
    <source>
        <dbReference type="SAM" id="MobiDB-lite"/>
    </source>
</evidence>
<dbReference type="Gene3D" id="3.90.76.10">
    <property type="entry name" value="Dipeptide-binding Protein, Domain 1"/>
    <property type="match status" value="1"/>
</dbReference>
<comment type="subcellular location">
    <subcellularLocation>
        <location evidence="2">Periplasm</location>
    </subcellularLocation>
</comment>
<gene>
    <name evidence="11" type="ORF">EDM59_05155</name>
</gene>
<dbReference type="InterPro" id="IPR000914">
    <property type="entry name" value="SBP_5_dom"/>
</dbReference>
<dbReference type="Gene3D" id="3.10.105.10">
    <property type="entry name" value="Dipeptide-binding Protein, Domain 3"/>
    <property type="match status" value="1"/>
</dbReference>
<evidence type="ECO:0000259" key="10">
    <source>
        <dbReference type="Pfam" id="PF00496"/>
    </source>
</evidence>
<evidence type="ECO:0000313" key="12">
    <source>
        <dbReference type="Proteomes" id="UP000269573"/>
    </source>
</evidence>
<feature type="chain" id="PRO_5038424791" description="Glutathione-binding protein GsiB" evidence="9">
    <location>
        <begin position="27"/>
        <end position="535"/>
    </location>
</feature>
<dbReference type="Gene3D" id="3.40.190.10">
    <property type="entry name" value="Periplasmic binding protein-like II"/>
    <property type="match status" value="1"/>
</dbReference>
<evidence type="ECO:0000256" key="9">
    <source>
        <dbReference type="SAM" id="SignalP"/>
    </source>
</evidence>
<comment type="caution">
    <text evidence="11">The sequence shown here is derived from an EMBL/GenBank/DDBJ whole genome shotgun (WGS) entry which is preliminary data.</text>
</comment>
<dbReference type="RefSeq" id="WP_122922614.1">
    <property type="nucleotide sequence ID" value="NZ_RHHU01000003.1"/>
</dbReference>
<dbReference type="GO" id="GO:1904680">
    <property type="term" value="F:peptide transmembrane transporter activity"/>
    <property type="evidence" value="ECO:0007669"/>
    <property type="project" value="TreeGrafter"/>
</dbReference>
<feature type="region of interest" description="Disordered" evidence="8">
    <location>
        <begin position="30"/>
        <end position="55"/>
    </location>
</feature>
<evidence type="ECO:0000256" key="2">
    <source>
        <dbReference type="ARBA" id="ARBA00004418"/>
    </source>
</evidence>
<dbReference type="EMBL" id="RHHU01000003">
    <property type="protein sequence ID" value="RNB88510.1"/>
    <property type="molecule type" value="Genomic_DNA"/>
</dbReference>
<dbReference type="PANTHER" id="PTHR30290:SF32">
    <property type="entry name" value="GLUTATHIONE-BINDING PROTEIN GSIB"/>
    <property type="match status" value="1"/>
</dbReference>
<comment type="function">
    <text evidence="1">Part of the ABC transporter complex GsiABCD involved in glutathione import. Binds glutathione.</text>
</comment>
<evidence type="ECO:0000256" key="6">
    <source>
        <dbReference type="ARBA" id="ARBA00022729"/>
    </source>
</evidence>
<evidence type="ECO:0000256" key="4">
    <source>
        <dbReference type="ARBA" id="ARBA00017393"/>
    </source>
</evidence>
<dbReference type="Pfam" id="PF00496">
    <property type="entry name" value="SBP_bac_5"/>
    <property type="match status" value="1"/>
</dbReference>
<dbReference type="CDD" id="cd08499">
    <property type="entry name" value="PBP2_Ylib_like"/>
    <property type="match status" value="1"/>
</dbReference>
<evidence type="ECO:0000256" key="5">
    <source>
        <dbReference type="ARBA" id="ARBA00022448"/>
    </source>
</evidence>
<dbReference type="InterPro" id="IPR039424">
    <property type="entry name" value="SBP_5"/>
</dbReference>
<organism evidence="11 12">
    <name type="scientific">Brevibacillus nitrificans</name>
    <dbReference type="NCBI Taxonomy" id="651560"/>
    <lineage>
        <taxon>Bacteria</taxon>
        <taxon>Bacillati</taxon>
        <taxon>Bacillota</taxon>
        <taxon>Bacilli</taxon>
        <taxon>Bacillales</taxon>
        <taxon>Paenibacillaceae</taxon>
        <taxon>Brevibacillus</taxon>
    </lineage>
</organism>
<keyword evidence="7" id="KW-0574">Periplasm</keyword>
<feature type="compositionally biased region" description="Low complexity" evidence="8">
    <location>
        <begin position="30"/>
        <end position="47"/>
    </location>
</feature>
<evidence type="ECO:0000256" key="7">
    <source>
        <dbReference type="ARBA" id="ARBA00022764"/>
    </source>
</evidence>
<proteinExistence type="inferred from homology"/>
<name>A0A3M8DK77_9BACL</name>
<dbReference type="PROSITE" id="PS51257">
    <property type="entry name" value="PROKAR_LIPOPROTEIN"/>
    <property type="match status" value="1"/>
</dbReference>
<dbReference type="Proteomes" id="UP000269573">
    <property type="component" value="Unassembled WGS sequence"/>
</dbReference>
<keyword evidence="12" id="KW-1185">Reference proteome</keyword>
<protein>
    <recommendedName>
        <fullName evidence="4">Glutathione-binding protein GsiB</fullName>
    </recommendedName>
</protein>
<dbReference type="GO" id="GO:0042938">
    <property type="term" value="P:dipeptide transport"/>
    <property type="evidence" value="ECO:0007669"/>
    <property type="project" value="TreeGrafter"/>
</dbReference>
<dbReference type="GO" id="GO:0043190">
    <property type="term" value="C:ATP-binding cassette (ABC) transporter complex"/>
    <property type="evidence" value="ECO:0007669"/>
    <property type="project" value="InterPro"/>
</dbReference>
<keyword evidence="6 9" id="KW-0732">Signal</keyword>
<evidence type="ECO:0000256" key="1">
    <source>
        <dbReference type="ARBA" id="ARBA00003489"/>
    </source>
</evidence>
<reference evidence="11 12" key="1">
    <citation type="submission" date="2018-10" db="EMBL/GenBank/DDBJ databases">
        <title>Phylogenomics of Brevibacillus.</title>
        <authorList>
            <person name="Dunlap C."/>
        </authorList>
    </citation>
    <scope>NUCLEOTIDE SEQUENCE [LARGE SCALE GENOMIC DNA]</scope>
    <source>
        <strain evidence="11 12">JCM 15774</strain>
    </source>
</reference>
<sequence length="535" mass="59423">MKKVSYFRAASVFLFSVALLFGCSSGNSPTSSGSSSGGSAAPTTSTAQETPSTKKEELVVAVNENFITMDPQNTGDALSSGVQTSMYEGLMIYDKDLKLIPGLATEYSANPEATEYTFKLRQNVKFHDGTPFNAEAVKINFDRMSNQENNLRAYRNYKYIKSTEVVDEYTVKVTLNQPFSAMINKFTTGIISPQALEKYGKDIAKNPVGTGPYKFVEWVQGDHLTVELNPDHWNKGAAKVAKITYKPVPENGSRVAMLKTGEADVIYPLPEQQVETLSGAEGVKVERTPSTITRYVSINMVKKPFDDPRVRQAINYAVDKDAFIKVVKAGYGAKLESLMSPTIAHYAKQGEYEYNVEKAKQLLKEAGYENGFSTEIWGNTNSDTMKGMQFIQQQLQKVGITVEVKSMEEATLSDEIYNIKSPEEAKMQMWYVSWSSADPDNAMRSLFSSENFPPAGANTAFYKNDLVDKSIKEATQSSDQAKQKELYGIVQENVFKEAPWIFLAVDEILYGKRSNVDGVYITPSGGIYVREAEIK</sequence>